<dbReference type="InterPro" id="IPR044048">
    <property type="entry name" value="Big_12"/>
</dbReference>
<sequence>MVDDVRPTSTITLSDNALKVGETSLVTITFSEQVLGFDNDDLTVEGGTLSTVTTSDGGITWTALLTPTANFTDATNVITLDNFDVTDLAGNTGTGATDSPNYTIDTTRPTSTIVVSGGSAAETRTVTITFSEKITGFEVADLSVSAGMGTLGNLASSDGGQTWTGLLTVPTDTYNSGRITLDNTKFTDLAGNHGVGTTLGSYWVDTQRPTVTITIQDTMLAVGETTYVAFTFSEHIKNLDNNAITVEGGTLTRWYPPSSLSDPSLTWYATFTPTQNLTDTSNIITFLNSGLTDYAGNRGTGTTVSNTFAIDTELPTATISVSDTVLQTGETATVTITFSERVKGFSLTDLVVQNAALDGLVSADGITWTATLTPTAGISDAKNIITLENTGFTDDAGNRVAGTTISNSYVVETGGIPNTPAIVTGDLVATINEGSSYVLTTADLNFIDPDDVASGVLFTVSNQESVQLLVDGVVKTSFTGDQLIAGKVAFVHDGTETTTASFKVSVEDGDEDNSIPTSSTFTFSVNHVNDAPKPMGSLKGVVTEGRSYKLNPAAFKITDPDDDAADIHITVSSVSAGKLLLNGSVTTSFTVADLVAGKVIFVHDGSETLRASFKFAVEDGNEDGSTPKEYTFLIYVNAFNDPPKLVTNQLMMSIAEDASTEVPQKVATLAVSDPDTPPYYHILSLAGSDAGLFEIKDGALWLKQGVSLDYQTNTTLDVTVRVDDTSVGTSYEAEQSFKITVTGDYQTIGTPGNDRLVGTSNNDQLDGKGGNDVLIGGPGADRLDGGSGVDTASYETATGAVVASLWRPSTNSGVAQGDTYFNIEKLIGSSFADWLEGNGGANLIAGGAGNDALYGADGNDILIGGTGADKLYGGSGSDTASYADAKAGIIASLTKPSINTGDAKGDAYSSIEHLAGSSHVDKLIGNTNANNIAGYAGNDALYGADGNDILIGGTGADLLYGGSGSDMASYAGAKASITASLTKPSINTGDAKGDRYSSIENLTGSSHAD</sequence>
<dbReference type="SUPFAM" id="SSF51120">
    <property type="entry name" value="beta-Roll"/>
    <property type="match status" value="3"/>
</dbReference>
<evidence type="ECO:0000259" key="2">
    <source>
        <dbReference type="Pfam" id="PF19078"/>
    </source>
</evidence>
<dbReference type="Pfam" id="PF19078">
    <property type="entry name" value="Big_12"/>
    <property type="match status" value="4"/>
</dbReference>
<name>A0ABT8XMW1_9HYPH</name>
<evidence type="ECO:0000256" key="1">
    <source>
        <dbReference type="SAM" id="MobiDB-lite"/>
    </source>
</evidence>
<reference evidence="3" key="1">
    <citation type="submission" date="2022-04" db="EMBL/GenBank/DDBJ databases">
        <title>Shinella lacus sp. nov., a novel member of the genus Shinella from water.</title>
        <authorList>
            <person name="Deng Y."/>
        </authorList>
    </citation>
    <scope>NUCLEOTIDE SEQUENCE</scope>
    <source>
        <strain evidence="3">JCM 31239</strain>
    </source>
</reference>
<proteinExistence type="predicted"/>
<dbReference type="EMBL" id="WHSC02000022">
    <property type="protein sequence ID" value="MDO6125070.1"/>
    <property type="molecule type" value="Genomic_DNA"/>
</dbReference>
<dbReference type="InterPro" id="IPR011049">
    <property type="entry name" value="Serralysin-like_metalloprot_C"/>
</dbReference>
<protein>
    <submittedName>
        <fullName evidence="3">Ig-like domain-containing protein</fullName>
    </submittedName>
</protein>
<organism evidence="3 4">
    <name type="scientific">Shinella curvata</name>
    <dbReference type="NCBI Taxonomy" id="1817964"/>
    <lineage>
        <taxon>Bacteria</taxon>
        <taxon>Pseudomonadati</taxon>
        <taxon>Pseudomonadota</taxon>
        <taxon>Alphaproteobacteria</taxon>
        <taxon>Hyphomicrobiales</taxon>
        <taxon>Rhizobiaceae</taxon>
        <taxon>Shinella</taxon>
    </lineage>
</organism>
<dbReference type="Gene3D" id="2.60.40.60">
    <property type="entry name" value="Cadherins"/>
    <property type="match status" value="1"/>
</dbReference>
<dbReference type="Gene3D" id="2.150.10.10">
    <property type="entry name" value="Serralysin-like metalloprotease, C-terminal"/>
    <property type="match status" value="3"/>
</dbReference>
<dbReference type="PROSITE" id="PS51854">
    <property type="entry name" value="CSPG"/>
    <property type="match status" value="1"/>
</dbReference>
<feature type="region of interest" description="Disordered" evidence="1">
    <location>
        <begin position="983"/>
        <end position="1009"/>
    </location>
</feature>
<dbReference type="InterPro" id="IPR001343">
    <property type="entry name" value="Hemolysn_Ca-bd"/>
</dbReference>
<dbReference type="SUPFAM" id="SSF49313">
    <property type="entry name" value="Cadherin-like"/>
    <property type="match status" value="1"/>
</dbReference>
<evidence type="ECO:0000313" key="4">
    <source>
        <dbReference type="Proteomes" id="UP001177080"/>
    </source>
</evidence>
<evidence type="ECO:0000313" key="3">
    <source>
        <dbReference type="EMBL" id="MDO6125070.1"/>
    </source>
</evidence>
<keyword evidence="4" id="KW-1185">Reference proteome</keyword>
<dbReference type="InterPro" id="IPR018511">
    <property type="entry name" value="Hemolysin-typ_Ca-bd_CS"/>
</dbReference>
<dbReference type="PANTHER" id="PTHR34677:SF3">
    <property type="entry name" value="BACTERIAL IG-LIKE DOMAIN-CONTAINING PROTEIN"/>
    <property type="match status" value="1"/>
</dbReference>
<dbReference type="PANTHER" id="PTHR34677">
    <property type="match status" value="1"/>
</dbReference>
<dbReference type="PROSITE" id="PS00330">
    <property type="entry name" value="HEMOLYSIN_CALCIUM"/>
    <property type="match status" value="6"/>
</dbReference>
<dbReference type="PRINTS" id="PR00313">
    <property type="entry name" value="CABNDNGRPT"/>
</dbReference>
<accession>A0ABT8XMW1</accession>
<feature type="compositionally biased region" description="Polar residues" evidence="1">
    <location>
        <begin position="998"/>
        <end position="1009"/>
    </location>
</feature>
<feature type="non-terminal residue" evidence="3">
    <location>
        <position position="1009"/>
    </location>
</feature>
<dbReference type="Pfam" id="PF16184">
    <property type="entry name" value="Cadherin_3"/>
    <property type="match status" value="2"/>
</dbReference>
<dbReference type="Proteomes" id="UP001177080">
    <property type="component" value="Unassembled WGS sequence"/>
</dbReference>
<dbReference type="InterPro" id="IPR015919">
    <property type="entry name" value="Cadherin-like_sf"/>
</dbReference>
<feature type="domain" description="Bacterial Ig-like" evidence="2">
    <location>
        <begin position="105"/>
        <end position="198"/>
    </location>
</feature>
<comment type="caution">
    <text evidence="3">The sequence shown here is derived from an EMBL/GenBank/DDBJ whole genome shotgun (WGS) entry which is preliminary data.</text>
</comment>
<dbReference type="Pfam" id="PF00353">
    <property type="entry name" value="HemolysinCabind"/>
    <property type="match status" value="3"/>
</dbReference>
<feature type="domain" description="Bacterial Ig-like" evidence="2">
    <location>
        <begin position="205"/>
        <end position="310"/>
    </location>
</feature>
<gene>
    <name evidence="3" type="ORF">GB928_028205</name>
</gene>
<dbReference type="RefSeq" id="WP_303278969.1">
    <property type="nucleotide sequence ID" value="NZ_WHSC02000022.1"/>
</dbReference>
<feature type="domain" description="Bacterial Ig-like" evidence="2">
    <location>
        <begin position="311"/>
        <end position="411"/>
    </location>
</feature>
<dbReference type="InterPro" id="IPR039005">
    <property type="entry name" value="CSPG_rpt"/>
</dbReference>
<feature type="domain" description="Bacterial Ig-like" evidence="2">
    <location>
        <begin position="3"/>
        <end position="104"/>
    </location>
</feature>